<accession>A0A4Y2K472</accession>
<proteinExistence type="predicted"/>
<dbReference type="EMBL" id="BGPR01193207">
    <property type="protein sequence ID" value="GBM97200.1"/>
    <property type="molecule type" value="Genomic_DNA"/>
</dbReference>
<sequence length="95" mass="10274">MGGSVGYGHHTNWRTFGYCVFSMQQAQHTADLQWNRVSGLGPSGLEAGALPLGHRVPMKNMQQAQYTADLQWNRVSGLEPSGLEASALPLGHRGP</sequence>
<name>A0A4Y2K472_ARAVE</name>
<comment type="caution">
    <text evidence="1">The sequence shown here is derived from an EMBL/GenBank/DDBJ whole genome shotgun (WGS) entry which is preliminary data.</text>
</comment>
<dbReference type="AlphaFoldDB" id="A0A4Y2K472"/>
<dbReference type="Proteomes" id="UP000499080">
    <property type="component" value="Unassembled WGS sequence"/>
</dbReference>
<reference evidence="1 2" key="1">
    <citation type="journal article" date="2019" name="Sci. Rep.">
        <title>Orb-weaving spider Araneus ventricosus genome elucidates the spidroin gene catalogue.</title>
        <authorList>
            <person name="Kono N."/>
            <person name="Nakamura H."/>
            <person name="Ohtoshi R."/>
            <person name="Moran D.A.P."/>
            <person name="Shinohara A."/>
            <person name="Yoshida Y."/>
            <person name="Fujiwara M."/>
            <person name="Mori M."/>
            <person name="Tomita M."/>
            <person name="Arakawa K."/>
        </authorList>
    </citation>
    <scope>NUCLEOTIDE SEQUENCE [LARGE SCALE GENOMIC DNA]</scope>
</reference>
<evidence type="ECO:0000313" key="2">
    <source>
        <dbReference type="Proteomes" id="UP000499080"/>
    </source>
</evidence>
<keyword evidence="2" id="KW-1185">Reference proteome</keyword>
<organism evidence="1 2">
    <name type="scientific">Araneus ventricosus</name>
    <name type="common">Orbweaver spider</name>
    <name type="synonym">Epeira ventricosa</name>
    <dbReference type="NCBI Taxonomy" id="182803"/>
    <lineage>
        <taxon>Eukaryota</taxon>
        <taxon>Metazoa</taxon>
        <taxon>Ecdysozoa</taxon>
        <taxon>Arthropoda</taxon>
        <taxon>Chelicerata</taxon>
        <taxon>Arachnida</taxon>
        <taxon>Araneae</taxon>
        <taxon>Araneomorphae</taxon>
        <taxon>Entelegynae</taxon>
        <taxon>Araneoidea</taxon>
        <taxon>Araneidae</taxon>
        <taxon>Araneus</taxon>
    </lineage>
</organism>
<dbReference type="OrthoDB" id="1099063at2759"/>
<evidence type="ECO:0000313" key="1">
    <source>
        <dbReference type="EMBL" id="GBM97200.1"/>
    </source>
</evidence>
<protein>
    <submittedName>
        <fullName evidence="1">Uncharacterized protein</fullName>
    </submittedName>
</protein>
<gene>
    <name evidence="1" type="ORF">AVEN_133045_1</name>
</gene>